<keyword evidence="2" id="KW-1185">Reference proteome</keyword>
<dbReference type="Proteomes" id="UP000789396">
    <property type="component" value="Unassembled WGS sequence"/>
</dbReference>
<evidence type="ECO:0000313" key="2">
    <source>
        <dbReference type="Proteomes" id="UP000789396"/>
    </source>
</evidence>
<gene>
    <name evidence="1" type="ORF">RFULGI_LOCUS1067</name>
</gene>
<dbReference type="EMBL" id="CAJVPZ010000570">
    <property type="protein sequence ID" value="CAG8469798.1"/>
    <property type="molecule type" value="Genomic_DNA"/>
</dbReference>
<comment type="caution">
    <text evidence="1">The sequence shown here is derived from an EMBL/GenBank/DDBJ whole genome shotgun (WGS) entry which is preliminary data.</text>
</comment>
<reference evidence="1" key="1">
    <citation type="submission" date="2021-06" db="EMBL/GenBank/DDBJ databases">
        <authorList>
            <person name="Kallberg Y."/>
            <person name="Tangrot J."/>
            <person name="Rosling A."/>
        </authorList>
    </citation>
    <scope>NUCLEOTIDE SEQUENCE</scope>
    <source>
        <strain evidence="1">IN212</strain>
    </source>
</reference>
<dbReference type="OrthoDB" id="2326117at2759"/>
<accession>A0A9N8W3P3</accession>
<sequence>MSAGNELNKLLCNNPLIVVKKIMSESDSFHVATSLYLKLQSESLQDDVICYVKEDLICYIKEIKQYSFNHSIIIGECYCGMLFLDCYSRVFDLDSMMNVLWFLRNYFEIKSKESKTARVA</sequence>
<name>A0A9N8W3P3_9GLOM</name>
<dbReference type="AlphaFoldDB" id="A0A9N8W3P3"/>
<organism evidence="1 2">
    <name type="scientific">Racocetra fulgida</name>
    <dbReference type="NCBI Taxonomy" id="60492"/>
    <lineage>
        <taxon>Eukaryota</taxon>
        <taxon>Fungi</taxon>
        <taxon>Fungi incertae sedis</taxon>
        <taxon>Mucoromycota</taxon>
        <taxon>Glomeromycotina</taxon>
        <taxon>Glomeromycetes</taxon>
        <taxon>Diversisporales</taxon>
        <taxon>Gigasporaceae</taxon>
        <taxon>Racocetra</taxon>
    </lineage>
</organism>
<protein>
    <submittedName>
        <fullName evidence="1">11036_t:CDS:1</fullName>
    </submittedName>
</protein>
<evidence type="ECO:0000313" key="1">
    <source>
        <dbReference type="EMBL" id="CAG8469798.1"/>
    </source>
</evidence>
<proteinExistence type="predicted"/>